<dbReference type="PANTHER" id="PTHR15460">
    <property type="entry name" value="PEROXISOMAL MEMBRANE PROTEIN 4"/>
    <property type="match status" value="1"/>
</dbReference>
<feature type="coiled-coil region" evidence="6">
    <location>
        <begin position="488"/>
        <end position="515"/>
    </location>
</feature>
<feature type="region of interest" description="Disordered" evidence="7">
    <location>
        <begin position="392"/>
        <end position="420"/>
    </location>
</feature>
<dbReference type="GO" id="GO:0005778">
    <property type="term" value="C:peroxisomal membrane"/>
    <property type="evidence" value="ECO:0007669"/>
    <property type="project" value="TreeGrafter"/>
</dbReference>
<organism evidence="9 10">
    <name type="scientific">Microtus ochrogaster</name>
    <name type="common">Prairie vole</name>
    <dbReference type="NCBI Taxonomy" id="79684"/>
    <lineage>
        <taxon>Eukaryota</taxon>
        <taxon>Metazoa</taxon>
        <taxon>Chordata</taxon>
        <taxon>Craniata</taxon>
        <taxon>Vertebrata</taxon>
        <taxon>Euteleostomi</taxon>
        <taxon>Mammalia</taxon>
        <taxon>Eutheria</taxon>
        <taxon>Euarchontoglires</taxon>
        <taxon>Glires</taxon>
        <taxon>Rodentia</taxon>
        <taxon>Myomorpha</taxon>
        <taxon>Muroidea</taxon>
        <taxon>Cricetidae</taxon>
        <taxon>Arvicolinae</taxon>
        <taxon>Microtus</taxon>
    </lineage>
</organism>
<evidence type="ECO:0000313" key="10">
    <source>
        <dbReference type="Proteomes" id="UP000710432"/>
    </source>
</evidence>
<evidence type="ECO:0000256" key="5">
    <source>
        <dbReference type="RuleBase" id="RU003796"/>
    </source>
</evidence>
<dbReference type="SUPFAM" id="SSF46785">
    <property type="entry name" value="Winged helix' DNA-binding domain"/>
    <property type="match status" value="1"/>
</dbReference>
<protein>
    <submittedName>
        <fullName evidence="9">Peroxisomal membrane protein 4</fullName>
    </submittedName>
</protein>
<dbReference type="GO" id="GO:0003677">
    <property type="term" value="F:DNA binding"/>
    <property type="evidence" value="ECO:0007669"/>
    <property type="project" value="UniProtKB-KW"/>
</dbReference>
<dbReference type="InterPro" id="IPR037241">
    <property type="entry name" value="E2F-DP_heterodim"/>
</dbReference>
<dbReference type="SUPFAM" id="SSF144074">
    <property type="entry name" value="E2F-DP heterodimerization region"/>
    <property type="match status" value="1"/>
</dbReference>
<dbReference type="GO" id="GO:0005634">
    <property type="term" value="C:nucleus"/>
    <property type="evidence" value="ECO:0007669"/>
    <property type="project" value="UniProtKB-SubCell"/>
</dbReference>
<dbReference type="GO" id="GO:0006355">
    <property type="term" value="P:regulation of DNA-templated transcription"/>
    <property type="evidence" value="ECO:0007669"/>
    <property type="project" value="InterPro"/>
</dbReference>
<dbReference type="SMART" id="SM01372">
    <property type="entry name" value="E2F_TDP"/>
    <property type="match status" value="1"/>
</dbReference>
<proteinExistence type="inferred from homology"/>
<comment type="caution">
    <text evidence="9">The sequence shown here is derived from an EMBL/GenBank/DDBJ whole genome shotgun (WGS) entry which is preliminary data.</text>
</comment>
<accession>A0A8J6KSW7</accession>
<feature type="region of interest" description="Disordered" evidence="7">
    <location>
        <begin position="335"/>
        <end position="354"/>
    </location>
</feature>
<evidence type="ECO:0000256" key="3">
    <source>
        <dbReference type="ARBA" id="ARBA00023125"/>
    </source>
</evidence>
<dbReference type="GO" id="GO:0005667">
    <property type="term" value="C:transcription regulator complex"/>
    <property type="evidence" value="ECO:0007669"/>
    <property type="project" value="InterPro"/>
</dbReference>
<comment type="subcellular location">
    <subcellularLocation>
        <location evidence="5">Nucleus</location>
    </subcellularLocation>
</comment>
<evidence type="ECO:0000256" key="4">
    <source>
        <dbReference type="ARBA" id="ARBA00023163"/>
    </source>
</evidence>
<evidence type="ECO:0000256" key="6">
    <source>
        <dbReference type="SAM" id="Coils"/>
    </source>
</evidence>
<gene>
    <name evidence="9" type="ORF">LTLLF_159315</name>
</gene>
<dbReference type="PANTHER" id="PTHR15460:SF3">
    <property type="entry name" value="PEROXISOMAL MEMBRANE PROTEIN 4"/>
    <property type="match status" value="1"/>
</dbReference>
<dbReference type="InterPro" id="IPR036388">
    <property type="entry name" value="WH-like_DNA-bd_sf"/>
</dbReference>
<dbReference type="Pfam" id="PF02319">
    <property type="entry name" value="WHD_E2F_TDP"/>
    <property type="match status" value="1"/>
</dbReference>
<dbReference type="FunFam" id="1.10.10.10:FF:000008">
    <property type="entry name" value="E2F transcription factor 1"/>
    <property type="match status" value="1"/>
</dbReference>
<dbReference type="Gene3D" id="1.10.10.10">
    <property type="entry name" value="Winged helix-like DNA-binding domain superfamily/Winged helix DNA-binding domain"/>
    <property type="match status" value="1"/>
</dbReference>
<feature type="region of interest" description="Disordered" evidence="7">
    <location>
        <begin position="360"/>
        <end position="379"/>
    </location>
</feature>
<keyword evidence="2 5" id="KW-0805">Transcription regulation</keyword>
<dbReference type="Gene3D" id="6.10.250.540">
    <property type="match status" value="1"/>
</dbReference>
<reference evidence="9" key="1">
    <citation type="submission" date="2020-03" db="EMBL/GenBank/DDBJ databases">
        <title>Studies in the Genomics of Life Span.</title>
        <authorList>
            <person name="Glass D."/>
        </authorList>
    </citation>
    <scope>NUCLEOTIDE SEQUENCE</scope>
    <source>
        <strain evidence="9">LTLLF</strain>
        <tissue evidence="9">Muscle</tissue>
    </source>
</reference>
<sequence length="536" mass="59915">MAAPAQLQALLKAVNTLLRKRRYHAVLALLKGFRNGAVYGVKIRAPHALVMTFLFRSGSLQEKLQAILKATYTHSRNLACFVFTYKSLCALQSHVQGETHQMHSFLAAFLGGLLVFGKNNNVNSQINMYLLSRVLFALCRLGVEKGYVPKLRWDPFPLHTAVIWGLVLWLLEYHRPTLQPSLQSSMTYLYEDSNIWHDISDFLIFNKSSPSKNGYDKQPLLGHPKAEWSELGQRKSSMEQWSKEPWAESPLEEAMLTEVLLSVTLLVATLPPVQEASDRDREERRAVSKRFLGEEMWRKRASEHAPALEALLGAGALRLLDSSQIVIISAAPDVGAPQVPAGPAAPPAGPRDPDVLLFATPQAPRPAPSAPRPALGRPPVKRRLDLETDHQYLAGSSGPFRGRGRHPGKGVKSPGEKSRYETSLNLTTKRFLELLSCSADGVVDLNWAAEVLKVQKRRIYDITNVLEGIQLIAKKSKNQIQWLGSHTMVGISKRLESLTQDLQQLQESEQQLDHLMHICTTQLQLLSEDSDSQRYP</sequence>
<dbReference type="InterPro" id="IPR003316">
    <property type="entry name" value="E2F_WHTH_DNA-bd_dom"/>
</dbReference>
<dbReference type="Pfam" id="PF02466">
    <property type="entry name" value="Tim17"/>
    <property type="match status" value="1"/>
</dbReference>
<evidence type="ECO:0000259" key="8">
    <source>
        <dbReference type="SMART" id="SM01372"/>
    </source>
</evidence>
<name>A0A8J6KSW7_MICOH</name>
<keyword evidence="5" id="KW-0539">Nucleus</keyword>
<comment type="similarity">
    <text evidence="1 5">Belongs to the E2F/DP family.</text>
</comment>
<dbReference type="InterPro" id="IPR036390">
    <property type="entry name" value="WH_DNA-bd_sf"/>
</dbReference>
<evidence type="ECO:0000256" key="7">
    <source>
        <dbReference type="SAM" id="MobiDB-lite"/>
    </source>
</evidence>
<dbReference type="InterPro" id="IPR019531">
    <property type="entry name" value="Pmp4"/>
</dbReference>
<keyword evidence="4 5" id="KW-0804">Transcription</keyword>
<dbReference type="Proteomes" id="UP000710432">
    <property type="component" value="Unassembled WGS sequence"/>
</dbReference>
<dbReference type="AlphaFoldDB" id="A0A8J6KSW7"/>
<evidence type="ECO:0000313" key="9">
    <source>
        <dbReference type="EMBL" id="KAH0509271.1"/>
    </source>
</evidence>
<evidence type="ECO:0000256" key="2">
    <source>
        <dbReference type="ARBA" id="ARBA00023015"/>
    </source>
</evidence>
<dbReference type="EMBL" id="JAATJU010022913">
    <property type="protein sequence ID" value="KAH0509271.1"/>
    <property type="molecule type" value="Genomic_DNA"/>
</dbReference>
<evidence type="ECO:0000256" key="1">
    <source>
        <dbReference type="ARBA" id="ARBA00010940"/>
    </source>
</evidence>
<keyword evidence="3 5" id="KW-0238">DNA-binding</keyword>
<keyword evidence="6" id="KW-0175">Coiled coil</keyword>
<feature type="domain" description="E2F/DP family winged-helix DNA-binding" evidence="8">
    <location>
        <begin position="419"/>
        <end position="484"/>
    </location>
</feature>